<keyword evidence="2" id="KW-1185">Reference proteome</keyword>
<evidence type="ECO:0000313" key="2">
    <source>
        <dbReference type="Proteomes" id="UP000242287"/>
    </source>
</evidence>
<name>A0A2A9NB87_9AGAR</name>
<proteinExistence type="predicted"/>
<sequence>MVNDVEEYCRTCTTCMMAKPNNQLPMGMLKTVSVPRRPWQSIGIDFVGPLPEARNRN</sequence>
<accession>A0A2A9NB87</accession>
<feature type="non-terminal residue" evidence="1">
    <location>
        <position position="57"/>
    </location>
</feature>
<protein>
    <recommendedName>
        <fullName evidence="3">Integrase zinc-binding domain-containing protein</fullName>
    </recommendedName>
</protein>
<gene>
    <name evidence="1" type="ORF">AMATHDRAFT_164360</name>
</gene>
<evidence type="ECO:0008006" key="3">
    <source>
        <dbReference type="Google" id="ProtNLM"/>
    </source>
</evidence>
<dbReference type="EMBL" id="KZ302666">
    <property type="protein sequence ID" value="PFH44962.1"/>
    <property type="molecule type" value="Genomic_DNA"/>
</dbReference>
<dbReference type="OrthoDB" id="3256826at2759"/>
<dbReference type="Proteomes" id="UP000242287">
    <property type="component" value="Unassembled WGS sequence"/>
</dbReference>
<organism evidence="1 2">
    <name type="scientific">Amanita thiersii Skay4041</name>
    <dbReference type="NCBI Taxonomy" id="703135"/>
    <lineage>
        <taxon>Eukaryota</taxon>
        <taxon>Fungi</taxon>
        <taxon>Dikarya</taxon>
        <taxon>Basidiomycota</taxon>
        <taxon>Agaricomycotina</taxon>
        <taxon>Agaricomycetes</taxon>
        <taxon>Agaricomycetidae</taxon>
        <taxon>Agaricales</taxon>
        <taxon>Pluteineae</taxon>
        <taxon>Amanitaceae</taxon>
        <taxon>Amanita</taxon>
    </lineage>
</organism>
<dbReference type="STRING" id="703135.A0A2A9NB87"/>
<evidence type="ECO:0000313" key="1">
    <source>
        <dbReference type="EMBL" id="PFH44962.1"/>
    </source>
</evidence>
<dbReference type="AlphaFoldDB" id="A0A2A9NB87"/>
<reference evidence="1" key="1">
    <citation type="submission" date="2014-02" db="EMBL/GenBank/DDBJ databases">
        <title>Transposable element dynamics among asymbiotic and ectomycorrhizal Amanita fungi.</title>
        <authorList>
            <consortium name="DOE Joint Genome Institute"/>
            <person name="Hess J."/>
            <person name="Skrede I."/>
            <person name="Wolfe B."/>
            <person name="LaButti K."/>
            <person name="Ohm R.A."/>
            <person name="Grigoriev I.V."/>
            <person name="Pringle A."/>
        </authorList>
    </citation>
    <scope>NUCLEOTIDE SEQUENCE [LARGE SCALE GENOMIC DNA]</scope>
    <source>
        <strain evidence="1">SKay4041</strain>
    </source>
</reference>